<organism evidence="5 6">
    <name type="scientific">Cyanophage S-RIM44</name>
    <dbReference type="NCBI Taxonomy" id="1278485"/>
    <lineage>
        <taxon>Viruses</taxon>
        <taxon>Duplodnaviria</taxon>
        <taxon>Heunggongvirae</taxon>
        <taxon>Uroviricota</taxon>
        <taxon>Caudoviricetes</taxon>
        <taxon>Pantevenvirales</taxon>
        <taxon>Kyanoviridae</taxon>
        <taxon>Vellamovirus</taxon>
        <taxon>Vellamovirus rhodeisland44</taxon>
    </lineage>
</organism>
<dbReference type="Proteomes" id="UP000226130">
    <property type="component" value="Segment"/>
</dbReference>
<evidence type="ECO:0000256" key="1">
    <source>
        <dbReference type="ARBA" id="ARBA00022729"/>
    </source>
</evidence>
<name>A0A1D7SEW8_9CAUD</name>
<dbReference type="Gene3D" id="2.60.120.260">
    <property type="entry name" value="Galactose-binding domain-like"/>
    <property type="match status" value="1"/>
</dbReference>
<evidence type="ECO:0000256" key="2">
    <source>
        <dbReference type="ARBA" id="ARBA00023157"/>
    </source>
</evidence>
<sequence length="1331" mass="146179">MPVSFNSPARNLFLLGSSGGTVVTNFFKTILDSSTDGVFSTKEISYNYSEQNYILSGSGSNNNSVGFGWLEKRDYDAETDPDNPTSTVSFANKIQSTTSSNLILNDIELDSNNNIIACGITGSTPWIAKYSNAGVLDWNSTSNSGEVEYKNITSDSNGEYYASGNTTTSNSNAFIEKFDSSGNPTWGKSATILGRDIELNGIAVNDRSEVVSVGWLEDDSRTKAYLVKVDTANGSVLWDKTFSSSEISGLIYTSTLGEDVFIDSEDNIYMVGKLYNSNDSSTKSFIIKLSPEGNIIWQKETDENIEYYRVKADGDTGQVVTFGRYYDSVENDQGGLITKYTRGGDISWRRSIFSSYNGSDFFGSDTINGGGIGLDADASFYYVLYTDDERDALNGTPTSYTFGKVSTSGNGLGGFEYDDGESETVYYDILNSTERIGRLSDGSVRNDTSDLITYPFNATRIAFDDYATHVSNKKRQMDDADSFEYSGSPAIRPADFSGKNIRADVTSLPNQPRQNYIGDSDNITPDVTSTTDYGNKWRRQSTAVVVTANAIANPLGTGLTAELYNLTATAGRRIEYGGPSVVAGQRYTYSWWMKAVTTNAEWTFQAYNIGTSNNTIRIADRSGNILENISTTNTTTYKPTDTEWHRVVWSFDADSTATVAMGGYNSNNETGNLWYLYGAQMVDGDSPGNYYQTSLPQPTEIETLPTTDPSGYWLFDGDGSNDFIQIPHDTTLHNEEMSWEWWMWNDTIRGDEATAFFTKRSTNTDGYMIFTQANGSIYFDFGTPADPLDRWFTGYSVSSNLNQWIHCVMTRSSSGRAFYVNGTQYAITSDAGAYIPNTQDLFVGTDSENPRRYEVDGRIGEFRIYPRALTAGQVFQNYNATKSKYINEAPDTAPKISDSAIVYDSNLLLNYDFGNRATYNPLENLFENSNLLQATSTLIPTDWGGWNPATFLDMPHLNGPFGDKSVKVLAHGADNQNGGGLRKDMTGLVAGATYTVSAYVRKISEEELAYWNANNDLGLTTGTDNGAQDVPWFAATRCRWDCPNVSGTGDGAAAQITLTDQWQRIERDFPASSDGNKRIVLSNNVGDTGTGNEDGGGVFLIAALQLERKYNTLYGGNNKAGLWFATGVGQTVPAPTTVKNLSSNSINLPFNNGATFNSNGWFEFDGTNQDIFSGAPETIVYNGGTFEAWLYFDDVSNNRGFLNHSAGGTGPYINFYMPGASQSKMRWEVIGITTQPYTTILSNTVLTTGQWYHFVGTFDGASTTTLYINGTQDVQQTNMSNQPTTNSSAIRLGEYAGFMDGRIGQSRIYNRALTATEVSQNFNATRSKYGV</sequence>
<evidence type="ECO:0000256" key="3">
    <source>
        <dbReference type="SAM" id="MobiDB-lite"/>
    </source>
</evidence>
<dbReference type="InterPro" id="IPR006558">
    <property type="entry name" value="LamG-like"/>
</dbReference>
<evidence type="ECO:0000259" key="4">
    <source>
        <dbReference type="SMART" id="SM00560"/>
    </source>
</evidence>
<accession>A0A1D7SEW8</accession>
<dbReference type="SUPFAM" id="SSF49899">
    <property type="entry name" value="Concanavalin A-like lectins/glucanases"/>
    <property type="match status" value="2"/>
</dbReference>
<protein>
    <recommendedName>
        <fullName evidence="4">LamG-like jellyroll fold domain-containing protein</fullName>
    </recommendedName>
</protein>
<dbReference type="Pfam" id="PF13385">
    <property type="entry name" value="Laminin_G_3"/>
    <property type="match status" value="2"/>
</dbReference>
<dbReference type="EMBL" id="KX349293">
    <property type="protein sequence ID" value="AOO12160.1"/>
    <property type="molecule type" value="Genomic_DNA"/>
</dbReference>
<dbReference type="SMART" id="SM00560">
    <property type="entry name" value="LamGL"/>
    <property type="match status" value="1"/>
</dbReference>
<gene>
    <name evidence="5" type="ORF">Np200711_218</name>
</gene>
<evidence type="ECO:0000313" key="5">
    <source>
        <dbReference type="EMBL" id="AOO12160.1"/>
    </source>
</evidence>
<reference evidence="5 6" key="1">
    <citation type="journal article" date="2016" name="Environ. Microbiol.">
        <title>Genomic diversification of marine cyanophages into stable ecotypes.</title>
        <authorList>
            <person name="Marston M.F."/>
            <person name="Martiny J.B."/>
        </authorList>
    </citation>
    <scope>NUCLEOTIDE SEQUENCE [LARGE SCALE GENOMIC DNA]</scope>
    <source>
        <strain evidence="5">Np_20_0711</strain>
    </source>
</reference>
<feature type="compositionally biased region" description="Polar residues" evidence="3">
    <location>
        <begin position="521"/>
        <end position="533"/>
    </location>
</feature>
<proteinExistence type="predicted"/>
<keyword evidence="1" id="KW-0732">Signal</keyword>
<dbReference type="PANTHER" id="PTHR42535">
    <property type="entry name" value="OOKINETE PROTEIN, PUTATIVE-RELATED"/>
    <property type="match status" value="1"/>
</dbReference>
<evidence type="ECO:0000313" key="6">
    <source>
        <dbReference type="Proteomes" id="UP000226130"/>
    </source>
</evidence>
<dbReference type="PANTHER" id="PTHR42535:SF2">
    <property type="entry name" value="CHROMOSOME UNDETERMINED SCAFFOLD_146, WHOLE GENOME SHOTGUN SEQUENCE"/>
    <property type="match status" value="1"/>
</dbReference>
<feature type="domain" description="LamG-like jellyroll fold" evidence="4">
    <location>
        <begin position="1182"/>
        <end position="1316"/>
    </location>
</feature>
<feature type="region of interest" description="Disordered" evidence="3">
    <location>
        <begin position="509"/>
        <end position="533"/>
    </location>
</feature>
<keyword evidence="2" id="KW-1015">Disulfide bond</keyword>
<dbReference type="InterPro" id="IPR013320">
    <property type="entry name" value="ConA-like_dom_sf"/>
</dbReference>
<dbReference type="Gene3D" id="2.60.120.200">
    <property type="match status" value="2"/>
</dbReference>